<feature type="binding site" evidence="10">
    <location>
        <position position="9"/>
    </location>
    <ligand>
        <name>Zn(2+)</name>
        <dbReference type="ChEBI" id="CHEBI:29105"/>
    </ligand>
</feature>
<keyword evidence="6 10" id="KW-0067">ATP-binding</keyword>
<name>A0A449A6K7_9BACT</name>
<dbReference type="PANTHER" id="PTHR10890:SF3">
    <property type="entry name" value="CYSTEINE--TRNA LIGASE, CYTOPLASMIC"/>
    <property type="match status" value="1"/>
</dbReference>
<dbReference type="Proteomes" id="UP000289440">
    <property type="component" value="Chromosome"/>
</dbReference>
<dbReference type="NCBIfam" id="TIGR00435">
    <property type="entry name" value="cysS"/>
    <property type="match status" value="1"/>
</dbReference>
<evidence type="ECO:0000313" key="12">
    <source>
        <dbReference type="EMBL" id="VEU59793.1"/>
    </source>
</evidence>
<dbReference type="PANTHER" id="PTHR10890">
    <property type="entry name" value="CYSTEINYL-TRNA SYNTHETASE"/>
    <property type="match status" value="1"/>
</dbReference>
<comment type="similarity">
    <text evidence="10">Belongs to the class-I aminoacyl-tRNA synthetase family.</text>
</comment>
<evidence type="ECO:0000256" key="6">
    <source>
        <dbReference type="ARBA" id="ARBA00022840"/>
    </source>
</evidence>
<evidence type="ECO:0000256" key="2">
    <source>
        <dbReference type="ARBA" id="ARBA00022598"/>
    </source>
</evidence>
<keyword evidence="5 10" id="KW-0862">Zinc</keyword>
<dbReference type="Gene3D" id="3.40.50.620">
    <property type="entry name" value="HUPs"/>
    <property type="match status" value="1"/>
</dbReference>
<evidence type="ECO:0000256" key="3">
    <source>
        <dbReference type="ARBA" id="ARBA00022723"/>
    </source>
</evidence>
<dbReference type="GO" id="GO:0008270">
    <property type="term" value="F:zinc ion binding"/>
    <property type="evidence" value="ECO:0007669"/>
    <property type="project" value="UniProtKB-UniRule"/>
</dbReference>
<reference evidence="12 13" key="1">
    <citation type="submission" date="2019-01" db="EMBL/GenBank/DDBJ databases">
        <authorList>
            <consortium name="Pathogen Informatics"/>
        </authorList>
    </citation>
    <scope>NUCLEOTIDE SEQUENCE [LARGE SCALE GENOMIC DNA]</scope>
    <source>
        <strain evidence="12 13">NCTC10166</strain>
    </source>
</reference>
<dbReference type="EC" id="6.1.1.16" evidence="10"/>
<dbReference type="EMBL" id="LR214951">
    <property type="protein sequence ID" value="VEU59793.1"/>
    <property type="molecule type" value="Genomic_DNA"/>
</dbReference>
<evidence type="ECO:0000256" key="9">
    <source>
        <dbReference type="ARBA" id="ARBA00047398"/>
    </source>
</evidence>
<feature type="binding site" evidence="10">
    <location>
        <position position="185"/>
    </location>
    <ligand>
        <name>Zn(2+)</name>
        <dbReference type="ChEBI" id="CHEBI:29105"/>
    </ligand>
</feature>
<evidence type="ECO:0000256" key="5">
    <source>
        <dbReference type="ARBA" id="ARBA00022833"/>
    </source>
</evidence>
<dbReference type="GO" id="GO:0006423">
    <property type="term" value="P:cysteinyl-tRNA aminoacylation"/>
    <property type="evidence" value="ECO:0007669"/>
    <property type="project" value="UniProtKB-UniRule"/>
</dbReference>
<dbReference type="RefSeq" id="WP_129720158.1">
    <property type="nucleotide sequence ID" value="NZ_LR214951.1"/>
</dbReference>
<comment type="catalytic activity">
    <reaction evidence="9 10">
        <text>tRNA(Cys) + L-cysteine + ATP = L-cysteinyl-tRNA(Cys) + AMP + diphosphate</text>
        <dbReference type="Rhea" id="RHEA:17773"/>
        <dbReference type="Rhea" id="RHEA-COMP:9661"/>
        <dbReference type="Rhea" id="RHEA-COMP:9679"/>
        <dbReference type="ChEBI" id="CHEBI:30616"/>
        <dbReference type="ChEBI" id="CHEBI:33019"/>
        <dbReference type="ChEBI" id="CHEBI:35235"/>
        <dbReference type="ChEBI" id="CHEBI:78442"/>
        <dbReference type="ChEBI" id="CHEBI:78517"/>
        <dbReference type="ChEBI" id="CHEBI:456215"/>
        <dbReference type="EC" id="6.1.1.16"/>
    </reaction>
</comment>
<dbReference type="InterPro" id="IPR014729">
    <property type="entry name" value="Rossmann-like_a/b/a_fold"/>
</dbReference>
<dbReference type="InterPro" id="IPR015803">
    <property type="entry name" value="Cys-tRNA-ligase"/>
</dbReference>
<dbReference type="SUPFAM" id="SSF52374">
    <property type="entry name" value="Nucleotidylyl transferase"/>
    <property type="match status" value="1"/>
</dbReference>
<keyword evidence="2 10" id="KW-0436">Ligase</keyword>
<feature type="domain" description="tRNA synthetases class I catalytic" evidence="11">
    <location>
        <begin position="3"/>
        <end position="289"/>
    </location>
</feature>
<keyword evidence="3 10" id="KW-0479">Metal-binding</keyword>
<keyword evidence="10" id="KW-0963">Cytoplasm</keyword>
<dbReference type="KEGG" id="mnu:NCTC10166_00779"/>
<dbReference type="OrthoDB" id="9815130at2"/>
<keyword evidence="8 10" id="KW-0030">Aminoacyl-tRNA synthetase</keyword>
<proteinExistence type="inferred from homology"/>
<dbReference type="AlphaFoldDB" id="A0A449A6K7"/>
<dbReference type="GO" id="GO:0004817">
    <property type="term" value="F:cysteine-tRNA ligase activity"/>
    <property type="evidence" value="ECO:0007669"/>
    <property type="project" value="UniProtKB-UniRule"/>
</dbReference>
<feature type="binding site" evidence="10">
    <location>
        <position position="215"/>
    </location>
    <ligand>
        <name>Zn(2+)</name>
        <dbReference type="ChEBI" id="CHEBI:29105"/>
    </ligand>
</feature>
<gene>
    <name evidence="10 12" type="primary">cysS</name>
    <name evidence="12" type="ORF">NCTC10166_00779</name>
</gene>
<sequence length="400" mass="47517">MKKENIYVCGPTVYDFVHIGNMRTVMFFDIWNRVKKYFNYQINYLHNITDIDDKIINKAIQEQKDEKEISEFYTNEYLKLFSLFNIEKPTKLVKVTENLKDIENYIKLLVNSKNAYFVDGNVFFDVSKHKVYGSISNRKLENSIITETEYKKNNPHDFALWKKTYEGIQFDSFFGRGRPGWHTECSVFIYKHFKGKTIDIHGGGIDLIFPHHENENIQHYSLTNNFLTKQWVHTGFVNYEGKKMSKSLGNVVYAKDFVKQHDSNVFRYIILTTNITAPIDLTHELIKSSENKITNFKKKYYLYFLENKKQDVNFEKLEKILDLFLKLKFSIANFELNILLKENEIATFIKLLDILGFDFYKNLPTSEDKEKFANWQQLLKAKKYLEADKLRAELQKKKLV</sequence>
<keyword evidence="13" id="KW-1185">Reference proteome</keyword>
<evidence type="ECO:0000256" key="4">
    <source>
        <dbReference type="ARBA" id="ARBA00022741"/>
    </source>
</evidence>
<dbReference type="HAMAP" id="MF_00041">
    <property type="entry name" value="Cys_tRNA_synth"/>
    <property type="match status" value="1"/>
</dbReference>
<evidence type="ECO:0000259" key="11">
    <source>
        <dbReference type="Pfam" id="PF01406"/>
    </source>
</evidence>
<evidence type="ECO:0000256" key="8">
    <source>
        <dbReference type="ARBA" id="ARBA00023146"/>
    </source>
</evidence>
<evidence type="ECO:0000313" key="13">
    <source>
        <dbReference type="Proteomes" id="UP000289440"/>
    </source>
</evidence>
<keyword evidence="4 10" id="KW-0547">Nucleotide-binding</keyword>
<comment type="subunit">
    <text evidence="1 10">Monomer.</text>
</comment>
<evidence type="ECO:0000256" key="10">
    <source>
        <dbReference type="HAMAP-Rule" id="MF_00041"/>
    </source>
</evidence>
<dbReference type="InterPro" id="IPR032678">
    <property type="entry name" value="tRNA-synt_1_cat_dom"/>
</dbReference>
<feature type="binding site" evidence="10">
    <location>
        <position position="246"/>
    </location>
    <ligand>
        <name>ATP</name>
        <dbReference type="ChEBI" id="CHEBI:30616"/>
    </ligand>
</feature>
<comment type="cofactor">
    <cofactor evidence="10">
        <name>Zn(2+)</name>
        <dbReference type="ChEBI" id="CHEBI:29105"/>
    </cofactor>
    <text evidence="10">Binds 1 zinc ion per subunit.</text>
</comment>
<dbReference type="Pfam" id="PF01406">
    <property type="entry name" value="tRNA-synt_1e"/>
    <property type="match status" value="1"/>
</dbReference>
<evidence type="ECO:0000256" key="1">
    <source>
        <dbReference type="ARBA" id="ARBA00011245"/>
    </source>
</evidence>
<dbReference type="PRINTS" id="PR00983">
    <property type="entry name" value="TRNASYNTHCYS"/>
</dbReference>
<feature type="short sequence motif" description="'HIGH' region" evidence="10">
    <location>
        <begin position="11"/>
        <end position="21"/>
    </location>
</feature>
<dbReference type="GO" id="GO:0005829">
    <property type="term" value="C:cytosol"/>
    <property type="evidence" value="ECO:0007669"/>
    <property type="project" value="TreeGrafter"/>
</dbReference>
<dbReference type="InterPro" id="IPR024909">
    <property type="entry name" value="Cys-tRNA/MSH_ligase"/>
</dbReference>
<feature type="short sequence motif" description="'KMSKS' region" evidence="10">
    <location>
        <begin position="243"/>
        <end position="247"/>
    </location>
</feature>
<organism evidence="12 13">
    <name type="scientific">Mesomycoplasma neurolyticum</name>
    <dbReference type="NCBI Taxonomy" id="2120"/>
    <lineage>
        <taxon>Bacteria</taxon>
        <taxon>Bacillati</taxon>
        <taxon>Mycoplasmatota</taxon>
        <taxon>Mycoplasmoidales</taxon>
        <taxon>Metamycoplasmataceae</taxon>
        <taxon>Mesomycoplasma</taxon>
    </lineage>
</organism>
<dbReference type="GO" id="GO:0005524">
    <property type="term" value="F:ATP binding"/>
    <property type="evidence" value="ECO:0007669"/>
    <property type="project" value="UniProtKB-UniRule"/>
</dbReference>
<keyword evidence="7 10" id="KW-0648">Protein biosynthesis</keyword>
<evidence type="ECO:0000256" key="7">
    <source>
        <dbReference type="ARBA" id="ARBA00022917"/>
    </source>
</evidence>
<protein>
    <recommendedName>
        <fullName evidence="10">Cysteine--tRNA ligase</fullName>
        <ecNumber evidence="10">6.1.1.16</ecNumber>
    </recommendedName>
    <alternativeName>
        <fullName evidence="10">Cysteinyl-tRNA synthetase</fullName>
        <shortName evidence="10">CysRS</shortName>
    </alternativeName>
</protein>
<comment type="subcellular location">
    <subcellularLocation>
        <location evidence="10">Cytoplasm</location>
    </subcellularLocation>
</comment>
<accession>A0A449A6K7</accession>
<feature type="binding site" evidence="10">
    <location>
        <position position="211"/>
    </location>
    <ligand>
        <name>Zn(2+)</name>
        <dbReference type="ChEBI" id="CHEBI:29105"/>
    </ligand>
</feature>